<feature type="compositionally biased region" description="Basic residues" evidence="1">
    <location>
        <begin position="418"/>
        <end position="450"/>
    </location>
</feature>
<name>A0A8J6LDY9_TENMO</name>
<feature type="region of interest" description="Disordered" evidence="1">
    <location>
        <begin position="372"/>
        <end position="462"/>
    </location>
</feature>
<dbReference type="GO" id="GO:0000395">
    <property type="term" value="P:mRNA 5'-splice site recognition"/>
    <property type="evidence" value="ECO:0007669"/>
    <property type="project" value="TreeGrafter"/>
</dbReference>
<dbReference type="PROSITE" id="PS50128">
    <property type="entry name" value="SURP"/>
    <property type="match status" value="1"/>
</dbReference>
<dbReference type="PANTHER" id="PTHR13161">
    <property type="entry name" value="SPLICING FACTOR SUPPRESSOR OF WHITE APRICOT"/>
    <property type="match status" value="1"/>
</dbReference>
<reference evidence="3" key="2">
    <citation type="submission" date="2021-08" db="EMBL/GenBank/DDBJ databases">
        <authorList>
            <person name="Eriksson T."/>
        </authorList>
    </citation>
    <scope>NUCLEOTIDE SEQUENCE</scope>
    <source>
        <strain evidence="3">Stoneville</strain>
        <tissue evidence="3">Whole head</tissue>
    </source>
</reference>
<evidence type="ECO:0000259" key="2">
    <source>
        <dbReference type="PROSITE" id="PS50128"/>
    </source>
</evidence>
<dbReference type="Proteomes" id="UP000719412">
    <property type="component" value="Unassembled WGS sequence"/>
</dbReference>
<protein>
    <recommendedName>
        <fullName evidence="2">SURP motif domain-containing protein</fullName>
    </recommendedName>
</protein>
<dbReference type="AlphaFoldDB" id="A0A8J6LDY9"/>
<dbReference type="SMART" id="SM00648">
    <property type="entry name" value="SWAP"/>
    <property type="match status" value="1"/>
</dbReference>
<feature type="compositionally biased region" description="Acidic residues" evidence="1">
    <location>
        <begin position="293"/>
        <end position="308"/>
    </location>
</feature>
<dbReference type="InterPro" id="IPR000061">
    <property type="entry name" value="Surp"/>
</dbReference>
<organism evidence="3 4">
    <name type="scientific">Tenebrio molitor</name>
    <name type="common">Yellow mealworm beetle</name>
    <dbReference type="NCBI Taxonomy" id="7067"/>
    <lineage>
        <taxon>Eukaryota</taxon>
        <taxon>Metazoa</taxon>
        <taxon>Ecdysozoa</taxon>
        <taxon>Arthropoda</taxon>
        <taxon>Hexapoda</taxon>
        <taxon>Insecta</taxon>
        <taxon>Pterygota</taxon>
        <taxon>Neoptera</taxon>
        <taxon>Endopterygota</taxon>
        <taxon>Coleoptera</taxon>
        <taxon>Polyphaga</taxon>
        <taxon>Cucujiformia</taxon>
        <taxon>Tenebrionidae</taxon>
        <taxon>Tenebrio</taxon>
    </lineage>
</organism>
<dbReference type="Pfam" id="PF01805">
    <property type="entry name" value="Surp"/>
    <property type="match status" value="1"/>
</dbReference>
<reference evidence="3" key="1">
    <citation type="journal article" date="2020" name="J Insects Food Feed">
        <title>The yellow mealworm (Tenebrio molitor) genome: a resource for the emerging insects as food and feed industry.</title>
        <authorList>
            <person name="Eriksson T."/>
            <person name="Andere A."/>
            <person name="Kelstrup H."/>
            <person name="Emery V."/>
            <person name="Picard C."/>
        </authorList>
    </citation>
    <scope>NUCLEOTIDE SEQUENCE</scope>
    <source>
        <strain evidence="3">Stoneville</strain>
        <tissue evidence="3">Whole head</tissue>
    </source>
</reference>
<evidence type="ECO:0000256" key="1">
    <source>
        <dbReference type="SAM" id="MobiDB-lite"/>
    </source>
</evidence>
<feature type="compositionally biased region" description="Basic and acidic residues" evidence="1">
    <location>
        <begin position="382"/>
        <end position="393"/>
    </location>
</feature>
<comment type="caution">
    <text evidence="3">The sequence shown here is derived from an EMBL/GenBank/DDBJ whole genome shotgun (WGS) entry which is preliminary data.</text>
</comment>
<evidence type="ECO:0000313" key="3">
    <source>
        <dbReference type="EMBL" id="KAH0817520.1"/>
    </source>
</evidence>
<feature type="compositionally biased region" description="Basic and acidic residues" evidence="1">
    <location>
        <begin position="234"/>
        <end position="244"/>
    </location>
</feature>
<dbReference type="GO" id="GO:0003723">
    <property type="term" value="F:RNA binding"/>
    <property type="evidence" value="ECO:0007669"/>
    <property type="project" value="InterPro"/>
</dbReference>
<dbReference type="Gene3D" id="1.10.10.790">
    <property type="entry name" value="Surp module"/>
    <property type="match status" value="1"/>
</dbReference>
<gene>
    <name evidence="3" type="ORF">GEV33_005272</name>
</gene>
<feature type="region of interest" description="Disordered" evidence="1">
    <location>
        <begin position="230"/>
        <end position="322"/>
    </location>
</feature>
<dbReference type="InterPro" id="IPR040397">
    <property type="entry name" value="SWAP"/>
</dbReference>
<dbReference type="SUPFAM" id="SSF109905">
    <property type="entry name" value="Surp module (SWAP domain)"/>
    <property type="match status" value="1"/>
</dbReference>
<feature type="domain" description="SURP motif" evidence="2">
    <location>
        <begin position="156"/>
        <end position="196"/>
    </location>
</feature>
<dbReference type="EMBL" id="JABDTM020019334">
    <property type="protein sequence ID" value="KAH0817520.1"/>
    <property type="molecule type" value="Genomic_DNA"/>
</dbReference>
<keyword evidence="4" id="KW-1185">Reference proteome</keyword>
<evidence type="ECO:0000313" key="4">
    <source>
        <dbReference type="Proteomes" id="UP000719412"/>
    </source>
</evidence>
<proteinExistence type="predicted"/>
<dbReference type="PANTHER" id="PTHR13161:SF15">
    <property type="entry name" value="SPLICING FACTOR, SUPPRESSOR OF WHITE-APRICOT HOMOLOG"/>
    <property type="match status" value="1"/>
</dbReference>
<accession>A0A8J6LDY9</accession>
<feature type="compositionally biased region" description="Low complexity" evidence="1">
    <location>
        <begin position="453"/>
        <end position="462"/>
    </location>
</feature>
<dbReference type="InterPro" id="IPR035967">
    <property type="entry name" value="SWAP/Surp_sf"/>
</dbReference>
<sequence>MTYEQQQYYQYYYAAQYYEYYKQLAQYQQGNGQGQSVQPPETQLDPSVQSYIQQMAYAQYVQHHTSNTNPYAQIVSNVSGKEVPNPYAGMIPEVSAASEEVKPPPVPKSEPEVVVESEAPKNVLLSLAQYGSDSESEEDESPKEDFKVPTGETQIVIDKMATYVAKNGVQFEEIVKAKGDPRFEFLNENHEYYRYYKNKIKSAVEGEEAGQAATAPLKSKEKKVIAPVSFSIKKPKDDGPKEIKSALPVEESDEEEPNPPETATVTPAADATNKEAESPNDTDPAHKNGTIFDGDDPILEMIDLTDDAEERKDAKRGKHVESVVDSYQAGVVAAEDKIKDKLAAAAREKMVSVARDRALQLERKKKAAAFLKLKSAESGGGDEAKSEPADDRKRSRSKERKKEVVQIDDSGDEDDRKKRASKKKKSHKRKHSKSKHDSRSKKKSKKKRRRSESCSSANSKSS</sequence>